<name>A0A9P8YAF1_9PEZI</name>
<dbReference type="Pfam" id="PF00106">
    <property type="entry name" value="adh_short"/>
    <property type="match status" value="1"/>
</dbReference>
<evidence type="ECO:0000313" key="5">
    <source>
        <dbReference type="Proteomes" id="UP000756346"/>
    </source>
</evidence>
<accession>A0A9P8YAF1</accession>
<keyword evidence="5" id="KW-1185">Reference proteome</keyword>
<dbReference type="SUPFAM" id="SSF51735">
    <property type="entry name" value="NAD(P)-binding Rossmann-fold domains"/>
    <property type="match status" value="1"/>
</dbReference>
<keyword evidence="2" id="KW-0560">Oxidoreductase</keyword>
<organism evidence="4 5">
    <name type="scientific">Microdochium trichocladiopsis</name>
    <dbReference type="NCBI Taxonomy" id="1682393"/>
    <lineage>
        <taxon>Eukaryota</taxon>
        <taxon>Fungi</taxon>
        <taxon>Dikarya</taxon>
        <taxon>Ascomycota</taxon>
        <taxon>Pezizomycotina</taxon>
        <taxon>Sordariomycetes</taxon>
        <taxon>Xylariomycetidae</taxon>
        <taxon>Xylariales</taxon>
        <taxon>Microdochiaceae</taxon>
        <taxon>Microdochium</taxon>
    </lineage>
</organism>
<dbReference type="GeneID" id="70181154"/>
<dbReference type="Proteomes" id="UP000756346">
    <property type="component" value="Unassembled WGS sequence"/>
</dbReference>
<dbReference type="Gene3D" id="3.40.50.720">
    <property type="entry name" value="NAD(P)-binding Rossmann-like Domain"/>
    <property type="match status" value="1"/>
</dbReference>
<dbReference type="PRINTS" id="PR00081">
    <property type="entry name" value="GDHRDH"/>
</dbReference>
<dbReference type="InterPro" id="IPR002347">
    <property type="entry name" value="SDR_fam"/>
</dbReference>
<proteinExistence type="inferred from homology"/>
<dbReference type="OrthoDB" id="10253736at2759"/>
<comment type="caution">
    <text evidence="4">The sequence shown here is derived from an EMBL/GenBank/DDBJ whole genome shotgun (WGS) entry which is preliminary data.</text>
</comment>
<dbReference type="RefSeq" id="XP_046016127.1">
    <property type="nucleotide sequence ID" value="XM_046151608.1"/>
</dbReference>
<evidence type="ECO:0000256" key="1">
    <source>
        <dbReference type="ARBA" id="ARBA00006484"/>
    </source>
</evidence>
<sequence>MSSLSQLSQRYLPVALKLAKSPKVQALTLSIGVLVALRRLNRGLSWRSANNGVTRKEWDAESEIVVVTGGSSGIGADIVGLFEQRNIKTIILDTNAPLRKLGPRTAFYEIDLCDPEAIATIADRIRSEHGHPTVLVNNAGIATGDMITSGSPEKLRRLFDVNLLAPFLLVRQFLPKMVAANHGHIVNVASLASFCTQASNVSYAASKAGVLAFHEGLLQELKHVYKARAVRATIVHPTWVKTPMGEKLIATGEVGAHVTAHDVASAVVDQVTSGYGGQLIVPPALTWTSMVRALPTWLQEDVRDKGTLALLQAMQKMGQ</sequence>
<dbReference type="PANTHER" id="PTHR24322">
    <property type="entry name" value="PKSB"/>
    <property type="match status" value="1"/>
</dbReference>
<dbReference type="InterPro" id="IPR036291">
    <property type="entry name" value="NAD(P)-bd_dom_sf"/>
</dbReference>
<evidence type="ECO:0000313" key="4">
    <source>
        <dbReference type="EMBL" id="KAH7036034.1"/>
    </source>
</evidence>
<dbReference type="AlphaFoldDB" id="A0A9P8YAF1"/>
<evidence type="ECO:0000256" key="3">
    <source>
        <dbReference type="RuleBase" id="RU000363"/>
    </source>
</evidence>
<dbReference type="PRINTS" id="PR00080">
    <property type="entry name" value="SDRFAMILY"/>
</dbReference>
<reference evidence="4" key="1">
    <citation type="journal article" date="2021" name="Nat. Commun.">
        <title>Genetic determinants of endophytism in the Arabidopsis root mycobiome.</title>
        <authorList>
            <person name="Mesny F."/>
            <person name="Miyauchi S."/>
            <person name="Thiergart T."/>
            <person name="Pickel B."/>
            <person name="Atanasova L."/>
            <person name="Karlsson M."/>
            <person name="Huettel B."/>
            <person name="Barry K.W."/>
            <person name="Haridas S."/>
            <person name="Chen C."/>
            <person name="Bauer D."/>
            <person name="Andreopoulos W."/>
            <person name="Pangilinan J."/>
            <person name="LaButti K."/>
            <person name="Riley R."/>
            <person name="Lipzen A."/>
            <person name="Clum A."/>
            <person name="Drula E."/>
            <person name="Henrissat B."/>
            <person name="Kohler A."/>
            <person name="Grigoriev I.V."/>
            <person name="Martin F.M."/>
            <person name="Hacquard S."/>
        </authorList>
    </citation>
    <scope>NUCLEOTIDE SEQUENCE</scope>
    <source>
        <strain evidence="4">MPI-CAGE-CH-0230</strain>
    </source>
</reference>
<dbReference type="GO" id="GO:0016616">
    <property type="term" value="F:oxidoreductase activity, acting on the CH-OH group of donors, NAD or NADP as acceptor"/>
    <property type="evidence" value="ECO:0007669"/>
    <property type="project" value="TreeGrafter"/>
</dbReference>
<gene>
    <name evidence="4" type="ORF">B0I36DRAFT_286658</name>
</gene>
<protein>
    <submittedName>
        <fullName evidence="4">Uncharacterized protein</fullName>
    </submittedName>
</protein>
<dbReference type="EMBL" id="JAGTJQ010000003">
    <property type="protein sequence ID" value="KAH7036034.1"/>
    <property type="molecule type" value="Genomic_DNA"/>
</dbReference>
<dbReference type="PANTHER" id="PTHR24322:SF736">
    <property type="entry name" value="RETINOL DEHYDROGENASE 10"/>
    <property type="match status" value="1"/>
</dbReference>
<evidence type="ECO:0000256" key="2">
    <source>
        <dbReference type="ARBA" id="ARBA00023002"/>
    </source>
</evidence>
<comment type="similarity">
    <text evidence="1 3">Belongs to the short-chain dehydrogenases/reductases (SDR) family.</text>
</comment>